<dbReference type="Proteomes" id="UP000586918">
    <property type="component" value="Unassembled WGS sequence"/>
</dbReference>
<keyword evidence="2" id="KW-1185">Reference proteome</keyword>
<sequence>MAGKSEEEIRAAAERVKQQLDFYEAEAKARGERFERLDEETLLRKLAGDEANTPFISGAAWSSSVPPGGTANFRVFIQNPDAWSYSGNFLYGYLFFGPANLVQSTDLSLTAVDTRFPRYLHRLGVPAGGSADTTFTIVVPAGLAPGVYVANCYLVMFAWYGSGGLADRVAFDMTVL</sequence>
<reference evidence="1 2" key="1">
    <citation type="submission" date="2020-04" db="EMBL/GenBank/DDBJ databases">
        <authorList>
            <person name="Klaysubun C."/>
            <person name="Duangmal K."/>
            <person name="Lipun K."/>
        </authorList>
    </citation>
    <scope>NUCLEOTIDE SEQUENCE [LARGE SCALE GENOMIC DNA]</scope>
    <source>
        <strain evidence="1 2">DSM 45300</strain>
    </source>
</reference>
<organism evidence="1 2">
    <name type="scientific">Pseudonocardia bannensis</name>
    <dbReference type="NCBI Taxonomy" id="630973"/>
    <lineage>
        <taxon>Bacteria</taxon>
        <taxon>Bacillati</taxon>
        <taxon>Actinomycetota</taxon>
        <taxon>Actinomycetes</taxon>
        <taxon>Pseudonocardiales</taxon>
        <taxon>Pseudonocardiaceae</taxon>
        <taxon>Pseudonocardia</taxon>
    </lineage>
</organism>
<evidence type="ECO:0000313" key="2">
    <source>
        <dbReference type="Proteomes" id="UP000586918"/>
    </source>
</evidence>
<proteinExistence type="predicted"/>
<protein>
    <submittedName>
        <fullName evidence="1">Uncharacterized protein</fullName>
    </submittedName>
</protein>
<name>A0A848DH78_9PSEU</name>
<accession>A0A848DH78</accession>
<dbReference type="RefSeq" id="WP_169412698.1">
    <property type="nucleotide sequence ID" value="NZ_JAAXKZ010000030.1"/>
</dbReference>
<comment type="caution">
    <text evidence="1">The sequence shown here is derived from an EMBL/GenBank/DDBJ whole genome shotgun (WGS) entry which is preliminary data.</text>
</comment>
<evidence type="ECO:0000313" key="1">
    <source>
        <dbReference type="EMBL" id="NMH92032.1"/>
    </source>
</evidence>
<dbReference type="AlphaFoldDB" id="A0A848DH78"/>
<dbReference type="EMBL" id="JAAXKZ010000030">
    <property type="protein sequence ID" value="NMH92032.1"/>
    <property type="molecule type" value="Genomic_DNA"/>
</dbReference>
<gene>
    <name evidence="1" type="ORF">HF519_10710</name>
</gene>